<dbReference type="AlphaFoldDB" id="A0A1G7ZYT9"/>
<dbReference type="Proteomes" id="UP000198748">
    <property type="component" value="Unassembled WGS sequence"/>
</dbReference>
<gene>
    <name evidence="3" type="ORF">SAMN04487996_12955</name>
</gene>
<dbReference type="OrthoDB" id="940200at2"/>
<accession>A0A1G7ZYT9</accession>
<evidence type="ECO:0000256" key="1">
    <source>
        <dbReference type="SAM" id="SignalP"/>
    </source>
</evidence>
<protein>
    <submittedName>
        <fullName evidence="3">Chaperone of endosialidase</fullName>
    </submittedName>
</protein>
<keyword evidence="1" id="KW-0732">Signal</keyword>
<keyword evidence="4" id="KW-1185">Reference proteome</keyword>
<reference evidence="4" key="1">
    <citation type="submission" date="2016-10" db="EMBL/GenBank/DDBJ databases">
        <authorList>
            <person name="Varghese N."/>
            <person name="Submissions S."/>
        </authorList>
    </citation>
    <scope>NUCLEOTIDE SEQUENCE [LARGE SCALE GENOMIC DNA]</scope>
    <source>
        <strain evidence="4">DSM 25329</strain>
    </source>
</reference>
<dbReference type="STRING" id="659014.SAMN04487996_12955"/>
<sequence length="342" mass="36923">MRNIFFKISLPLFAQVAASSVATAQLGVGTSLPQAKLHVYDGAFLSQTPALDPEISPFYDPVNFDTDPVYHGFNWIHEKGAFRASGTGNPSLAFDPVNAAKYSFAAGFDTFAAFGFAPTVFGMRSSAAGSLAFAIGERAIANDDFSFAQGNHSTANGPSCVTMGTNLENNFKIGAFIMGHTDFSAQSTDNHQIKMLFDGGYRLFTNGNVTIGLALNAGANSWSIISDAKAKENFEVVNAKALLSRVATMPISSWNYKGQDPKIFRHYGPMAQDFFKAFGKDSYGTVGSDKTINQADLDGVTLIAIQALVKETNELLKINEDLKIQLLKLYKQVSKNSTKITL</sequence>
<dbReference type="PROSITE" id="PS51688">
    <property type="entry name" value="ICA"/>
    <property type="match status" value="1"/>
</dbReference>
<dbReference type="SUPFAM" id="SSF101967">
    <property type="entry name" value="Adhesin YadA, collagen-binding domain"/>
    <property type="match status" value="1"/>
</dbReference>
<dbReference type="Pfam" id="PF13884">
    <property type="entry name" value="Peptidase_S74"/>
    <property type="match status" value="1"/>
</dbReference>
<feature type="signal peptide" evidence="1">
    <location>
        <begin position="1"/>
        <end position="24"/>
    </location>
</feature>
<organism evidence="3 4">
    <name type="scientific">Dyadobacter soli</name>
    <dbReference type="NCBI Taxonomy" id="659014"/>
    <lineage>
        <taxon>Bacteria</taxon>
        <taxon>Pseudomonadati</taxon>
        <taxon>Bacteroidota</taxon>
        <taxon>Cytophagia</taxon>
        <taxon>Cytophagales</taxon>
        <taxon>Spirosomataceae</taxon>
        <taxon>Dyadobacter</taxon>
    </lineage>
</organism>
<dbReference type="Gene3D" id="2.150.10.10">
    <property type="entry name" value="Serralysin-like metalloprotease, C-terminal"/>
    <property type="match status" value="1"/>
</dbReference>
<feature type="domain" description="Peptidase S74" evidence="2">
    <location>
        <begin position="226"/>
        <end position="319"/>
    </location>
</feature>
<dbReference type="EMBL" id="FNAN01000029">
    <property type="protein sequence ID" value="SDH13777.1"/>
    <property type="molecule type" value="Genomic_DNA"/>
</dbReference>
<evidence type="ECO:0000313" key="4">
    <source>
        <dbReference type="Proteomes" id="UP000198748"/>
    </source>
</evidence>
<dbReference type="InterPro" id="IPR011049">
    <property type="entry name" value="Serralysin-like_metalloprot_C"/>
</dbReference>
<evidence type="ECO:0000259" key="2">
    <source>
        <dbReference type="PROSITE" id="PS51688"/>
    </source>
</evidence>
<proteinExistence type="predicted"/>
<evidence type="ECO:0000313" key="3">
    <source>
        <dbReference type="EMBL" id="SDH13777.1"/>
    </source>
</evidence>
<feature type="chain" id="PRO_5011781376" evidence="1">
    <location>
        <begin position="25"/>
        <end position="342"/>
    </location>
</feature>
<dbReference type="InterPro" id="IPR030392">
    <property type="entry name" value="S74_ICA"/>
</dbReference>
<name>A0A1G7ZYT9_9BACT</name>